<dbReference type="EMBL" id="CM002876">
    <property type="protein sequence ID" value="KFK26612.1"/>
    <property type="molecule type" value="Genomic_DNA"/>
</dbReference>
<dbReference type="AlphaFoldDB" id="A0A087G9R0"/>
<dbReference type="Gene3D" id="3.30.420.10">
    <property type="entry name" value="Ribonuclease H-like superfamily/Ribonuclease H"/>
    <property type="match status" value="1"/>
</dbReference>
<dbReference type="PANTHER" id="PTHR48475:SF2">
    <property type="entry name" value="RIBONUCLEASE H"/>
    <property type="match status" value="1"/>
</dbReference>
<dbReference type="Pfam" id="PF00078">
    <property type="entry name" value="RVT_1"/>
    <property type="match status" value="1"/>
</dbReference>
<dbReference type="CDD" id="cd09279">
    <property type="entry name" value="RNase_HI_like"/>
    <property type="match status" value="1"/>
</dbReference>
<feature type="region of interest" description="Disordered" evidence="1">
    <location>
        <begin position="99"/>
        <end position="130"/>
    </location>
</feature>
<dbReference type="GO" id="GO:0003676">
    <property type="term" value="F:nucleic acid binding"/>
    <property type="evidence" value="ECO:0007669"/>
    <property type="project" value="InterPro"/>
</dbReference>
<dbReference type="InterPro" id="IPR043128">
    <property type="entry name" value="Rev_trsase/Diguanyl_cyclase"/>
</dbReference>
<proteinExistence type="predicted"/>
<dbReference type="InterPro" id="IPR036397">
    <property type="entry name" value="RNaseH_sf"/>
</dbReference>
<dbReference type="SUPFAM" id="SSF56672">
    <property type="entry name" value="DNA/RNA polymerases"/>
    <property type="match status" value="1"/>
</dbReference>
<keyword evidence="4" id="KW-1185">Reference proteome</keyword>
<feature type="region of interest" description="Disordered" evidence="1">
    <location>
        <begin position="170"/>
        <end position="287"/>
    </location>
</feature>
<organism evidence="3 4">
    <name type="scientific">Arabis alpina</name>
    <name type="common">Alpine rock-cress</name>
    <dbReference type="NCBI Taxonomy" id="50452"/>
    <lineage>
        <taxon>Eukaryota</taxon>
        <taxon>Viridiplantae</taxon>
        <taxon>Streptophyta</taxon>
        <taxon>Embryophyta</taxon>
        <taxon>Tracheophyta</taxon>
        <taxon>Spermatophyta</taxon>
        <taxon>Magnoliopsida</taxon>
        <taxon>eudicotyledons</taxon>
        <taxon>Gunneridae</taxon>
        <taxon>Pentapetalae</taxon>
        <taxon>rosids</taxon>
        <taxon>malvids</taxon>
        <taxon>Brassicales</taxon>
        <taxon>Brassicaceae</taxon>
        <taxon>Arabideae</taxon>
        <taxon>Arabis</taxon>
    </lineage>
</organism>
<dbReference type="InterPro" id="IPR041577">
    <property type="entry name" value="RT_RNaseH_2"/>
</dbReference>
<dbReference type="InterPro" id="IPR000477">
    <property type="entry name" value="RT_dom"/>
</dbReference>
<gene>
    <name evidence="3" type="ordered locus">AALP_Aa8g271600</name>
</gene>
<dbReference type="Proteomes" id="UP000029120">
    <property type="component" value="Chromosome 8"/>
</dbReference>
<name>A0A087G9R0_ARAAL</name>
<evidence type="ECO:0000313" key="4">
    <source>
        <dbReference type="Proteomes" id="UP000029120"/>
    </source>
</evidence>
<accession>A0A087G9R0</accession>
<feature type="domain" description="RNase H type-1" evidence="2">
    <location>
        <begin position="814"/>
        <end position="943"/>
    </location>
</feature>
<sequence length="1108" mass="123359">MTAASESHGANKRRCRGQNCLALMSLSSDTDVRQWHRCHYPVTPMCLASSVSRQPPSVPGSCHRCQAAAIGARQLPSVPGSYHRCQGSSHWVQVFRRPSEQQRRLQKMVSGEENTSRRDNQEKEPSVEATATKVAAQGDITAVKKMLETSLTKQKKQAKINEAASKELRALLRRKRGRPDTTKLRARVDPQRLDFSAPRTTRGNPDDLPPPPPRRESKKSAERVVDISDEDEPAPTKRARAESAEGSRQEPRASGTQSASASSKTQVVKNTSEYTNYSSEERYKKEQERRAFKQSYAAELAAVKALMERVTYDLKRTQSQIKHGTGKALAIARVEGISNKSALEALRGALWCPSLFWLEMSLNTPTTIKDALHHAADFARTEEEVRARKGGKTKQVSEPSQVTVPKRSNPAYVQYERGSGGAHNYQVESSGRGRGRGRGRASGHSTARCSELGRQLIANLTEGTLKGNNSLSDFKPEEKAPADTEQQVDIPKRQCCDDDMENEDQHESINMIMGGLQYCADNETAIEDYQRCADVMPFGLKNAGATYQRLVNKMFQDQLSKTMEVYIDDMLVKYLEEKDHISHLEACLNQLNLHNMKVNPTKCRIAVTSEEFLGYLVTHRGIEANPKQIDALIQMASPRNKREVQRLTGRVDALNRFISRSTDKCLPFYNTLRGNKQFEWSDKSEDAFRQLKEYLATPPILPKPGTGEPLFLYIAISETAVSAVLVREERGEQKPIFYVSKTLTDAETRYPQLDNTFPLHPVLHSQSQYGRLAKWAVELSEYDIEYKGRTCNKSQVLADFLIELPENQTPKEVRPRIWELQVDGSSFKNRSGIGILLASPTGEILEQSFRLAFKASNNEAEYEAIIAGMRLAQGLNVEHVHAFCDSQLVTSQFSGENATKDDRMEAYLKIVKDLALTLKEFTLTRIPRGENVDADALANLASASAPPKDPAFKRVILVEFIEFPSIQQDMTLAISTRSQAAKQGKAIAETGVKDVEMTEAEADTELAPLTMTPSTDVDVTDCNVTEAEVPDDLGSLKTKTLPSPWTRMTDPSTVAINLGYIKFVFTSSMESCLTASSQPARYKSKPLGMFCSTVTSTGWDSPVFCSPA</sequence>
<dbReference type="Gramene" id="KFK26612">
    <property type="protein sequence ID" value="KFK26612"/>
    <property type="gene ID" value="AALP_AA8G271600"/>
</dbReference>
<dbReference type="OrthoDB" id="1738821at2759"/>
<evidence type="ECO:0000313" key="3">
    <source>
        <dbReference type="EMBL" id="KFK26612.1"/>
    </source>
</evidence>
<feature type="region of interest" description="Disordered" evidence="1">
    <location>
        <begin position="465"/>
        <end position="488"/>
    </location>
</feature>
<dbReference type="InterPro" id="IPR043502">
    <property type="entry name" value="DNA/RNA_pol_sf"/>
</dbReference>
<dbReference type="eggNOG" id="KOG0017">
    <property type="taxonomic scope" value="Eukaryota"/>
</dbReference>
<evidence type="ECO:0000259" key="2">
    <source>
        <dbReference type="PROSITE" id="PS50879"/>
    </source>
</evidence>
<dbReference type="InterPro" id="IPR012337">
    <property type="entry name" value="RNaseH-like_sf"/>
</dbReference>
<dbReference type="PANTHER" id="PTHR48475">
    <property type="entry name" value="RIBONUCLEASE H"/>
    <property type="match status" value="1"/>
</dbReference>
<feature type="compositionally biased region" description="Basic and acidic residues" evidence="1">
    <location>
        <begin position="114"/>
        <end position="126"/>
    </location>
</feature>
<feature type="compositionally biased region" description="Basic and acidic residues" evidence="1">
    <location>
        <begin position="178"/>
        <end position="192"/>
    </location>
</feature>
<dbReference type="Pfam" id="PF13456">
    <property type="entry name" value="RVT_3"/>
    <property type="match status" value="1"/>
</dbReference>
<feature type="compositionally biased region" description="Basic and acidic residues" evidence="1">
    <location>
        <begin position="239"/>
        <end position="251"/>
    </location>
</feature>
<dbReference type="SUPFAM" id="SSF53098">
    <property type="entry name" value="Ribonuclease H-like"/>
    <property type="match status" value="1"/>
</dbReference>
<feature type="compositionally biased region" description="Basic and acidic residues" evidence="1">
    <location>
        <begin position="213"/>
        <end position="226"/>
    </location>
</feature>
<feature type="compositionally biased region" description="Polar residues" evidence="1">
    <location>
        <begin position="254"/>
        <end position="278"/>
    </location>
</feature>
<reference evidence="4" key="1">
    <citation type="journal article" date="2015" name="Nat. Plants">
        <title>Genome expansion of Arabis alpina linked with retrotransposition and reduced symmetric DNA methylation.</title>
        <authorList>
            <person name="Willing E.M."/>
            <person name="Rawat V."/>
            <person name="Mandakova T."/>
            <person name="Maumus F."/>
            <person name="James G.V."/>
            <person name="Nordstroem K.J."/>
            <person name="Becker C."/>
            <person name="Warthmann N."/>
            <person name="Chica C."/>
            <person name="Szarzynska B."/>
            <person name="Zytnicki M."/>
            <person name="Albani M.C."/>
            <person name="Kiefer C."/>
            <person name="Bergonzi S."/>
            <person name="Castaings L."/>
            <person name="Mateos J.L."/>
            <person name="Berns M.C."/>
            <person name="Bujdoso N."/>
            <person name="Piofczyk T."/>
            <person name="de Lorenzo L."/>
            <person name="Barrero-Sicilia C."/>
            <person name="Mateos I."/>
            <person name="Piednoel M."/>
            <person name="Hagmann J."/>
            <person name="Chen-Min-Tao R."/>
            <person name="Iglesias-Fernandez R."/>
            <person name="Schuster S.C."/>
            <person name="Alonso-Blanco C."/>
            <person name="Roudier F."/>
            <person name="Carbonero P."/>
            <person name="Paz-Ares J."/>
            <person name="Davis S.J."/>
            <person name="Pecinka A."/>
            <person name="Quesneville H."/>
            <person name="Colot V."/>
            <person name="Lysak M.A."/>
            <person name="Weigel D."/>
            <person name="Coupland G."/>
            <person name="Schneeberger K."/>
        </authorList>
    </citation>
    <scope>NUCLEOTIDE SEQUENCE [LARGE SCALE GENOMIC DNA]</scope>
    <source>
        <strain evidence="4">cv. Pajares</strain>
    </source>
</reference>
<protein>
    <recommendedName>
        <fullName evidence="2">RNase H type-1 domain-containing protein</fullName>
    </recommendedName>
</protein>
<feature type="compositionally biased region" description="Polar residues" evidence="1">
    <location>
        <begin position="394"/>
        <end position="403"/>
    </location>
</feature>
<dbReference type="Pfam" id="PF17919">
    <property type="entry name" value="RT_RNaseH_2"/>
    <property type="match status" value="1"/>
</dbReference>
<dbReference type="InterPro" id="IPR002156">
    <property type="entry name" value="RNaseH_domain"/>
</dbReference>
<evidence type="ECO:0000256" key="1">
    <source>
        <dbReference type="SAM" id="MobiDB-lite"/>
    </source>
</evidence>
<feature type="region of interest" description="Disordered" evidence="1">
    <location>
        <begin position="385"/>
        <end position="448"/>
    </location>
</feature>
<dbReference type="GO" id="GO:0004523">
    <property type="term" value="F:RNA-DNA hybrid ribonuclease activity"/>
    <property type="evidence" value="ECO:0007669"/>
    <property type="project" value="InterPro"/>
</dbReference>
<dbReference type="CDD" id="cd01647">
    <property type="entry name" value="RT_LTR"/>
    <property type="match status" value="1"/>
</dbReference>
<dbReference type="PROSITE" id="PS50879">
    <property type="entry name" value="RNASE_H_1"/>
    <property type="match status" value="1"/>
</dbReference>
<dbReference type="Gene3D" id="3.30.70.270">
    <property type="match status" value="2"/>
</dbReference>